<dbReference type="GO" id="GO:0000150">
    <property type="term" value="F:DNA strand exchange activity"/>
    <property type="evidence" value="ECO:0007669"/>
    <property type="project" value="InterPro"/>
</dbReference>
<dbReference type="Gene3D" id="3.90.1750.20">
    <property type="entry name" value="Putative Large Serine Recombinase, Chain B, Domain 2"/>
    <property type="match status" value="1"/>
</dbReference>
<dbReference type="SMART" id="SM00857">
    <property type="entry name" value="Resolvase"/>
    <property type="match status" value="1"/>
</dbReference>
<keyword evidence="1" id="KW-0238">DNA-binding</keyword>
<reference evidence="5 6" key="1">
    <citation type="submission" date="2017-08" db="EMBL/GenBank/DDBJ databases">
        <title>Infants hospitalized years apart are colonized by the same room-sourced microbial strains.</title>
        <authorList>
            <person name="Brooks B."/>
            <person name="Olm M.R."/>
            <person name="Firek B.A."/>
            <person name="Baker R."/>
            <person name="Thomas B.C."/>
            <person name="Morowitz M.J."/>
            <person name="Banfield J.F."/>
        </authorList>
    </citation>
    <scope>NUCLEOTIDE SEQUENCE [LARGE SCALE GENOMIC DNA]</scope>
    <source>
        <strain evidence="5">S2_003_000_R2_4</strain>
    </source>
</reference>
<gene>
    <name evidence="5" type="ORF">DI526_16185</name>
</gene>
<organism evidence="5 6">
    <name type="scientific">Caulobacter segnis</name>
    <dbReference type="NCBI Taxonomy" id="88688"/>
    <lineage>
        <taxon>Bacteria</taxon>
        <taxon>Pseudomonadati</taxon>
        <taxon>Pseudomonadota</taxon>
        <taxon>Alphaproteobacteria</taxon>
        <taxon>Caulobacterales</taxon>
        <taxon>Caulobacteraceae</taxon>
        <taxon>Caulobacter</taxon>
    </lineage>
</organism>
<dbReference type="InterPro" id="IPR011109">
    <property type="entry name" value="DNA_bind_recombinase_dom"/>
</dbReference>
<dbReference type="InterPro" id="IPR025827">
    <property type="entry name" value="Zn_ribbon_recom_dom"/>
</dbReference>
<dbReference type="Gene3D" id="3.40.50.1390">
    <property type="entry name" value="Resolvase, N-terminal catalytic domain"/>
    <property type="match status" value="1"/>
</dbReference>
<dbReference type="Pfam" id="PF00239">
    <property type="entry name" value="Resolvase"/>
    <property type="match status" value="1"/>
</dbReference>
<dbReference type="CDD" id="cd00338">
    <property type="entry name" value="Ser_Recombinase"/>
    <property type="match status" value="1"/>
</dbReference>
<evidence type="ECO:0000313" key="6">
    <source>
        <dbReference type="Proteomes" id="UP000249393"/>
    </source>
</evidence>
<dbReference type="PANTHER" id="PTHR30461">
    <property type="entry name" value="DNA-INVERTASE FROM LAMBDOID PROPHAGE"/>
    <property type="match status" value="1"/>
</dbReference>
<dbReference type="PANTHER" id="PTHR30461:SF2">
    <property type="entry name" value="SERINE RECOMBINASE PINE-RELATED"/>
    <property type="match status" value="1"/>
</dbReference>
<dbReference type="InterPro" id="IPR038109">
    <property type="entry name" value="DNA_bind_recomb_sf"/>
</dbReference>
<name>A0A2W5UY79_9CAUL</name>
<dbReference type="EMBL" id="QFQZ01000057">
    <property type="protein sequence ID" value="PZR32610.1"/>
    <property type="molecule type" value="Genomic_DNA"/>
</dbReference>
<dbReference type="Pfam" id="PF07508">
    <property type="entry name" value="Recombinase"/>
    <property type="match status" value="1"/>
</dbReference>
<accession>A0A2W5UY79</accession>
<dbReference type="Proteomes" id="UP000249393">
    <property type="component" value="Unassembled WGS sequence"/>
</dbReference>
<evidence type="ECO:0000256" key="2">
    <source>
        <dbReference type="ARBA" id="ARBA00023172"/>
    </source>
</evidence>
<keyword evidence="3" id="KW-0175">Coiled coil</keyword>
<protein>
    <recommendedName>
        <fullName evidence="4">Resolvase/invertase-type recombinase catalytic domain-containing protein</fullName>
    </recommendedName>
</protein>
<dbReference type="Pfam" id="PF13408">
    <property type="entry name" value="Zn_ribbon_recom"/>
    <property type="match status" value="1"/>
</dbReference>
<sequence>MSANVLIYRRFSTDEQEQGDTLTRQSRMCEQFAQGKGWSVTGTLTDRGKSAFKGEHLLPDAELGQFAAKVERGEIPRGTVLLAERLDRLSRRPVQEAMAWIHGITSKGVQIALADTGQVFTANPTIETFLGTAIRAAQNHEESAKKSQRMISAKTRLWNLAERKQGAWTNLAGRVPLWLERNAECNGWIENDERIKIVNDIFQWSADGIGAVTIAKRLNEIPVEPWGVWRKKPGWGRTAIRQLINNPAVEGDFVPEAGMFLGKVLHGFYPRIVDADLVAKARAAEKSRKHTKGQRAKSGYSNLFAGLTFCGKCGNTAYLSSSTNRKGVKYTYIRCQISGEGRCEERGYFAYEAFEQTALDICLDLAMDDRFFQVTGELREAQIKRAELEKVIADKRARRKRIMSNFDEDDQDALDMARDLKTEIDGLTEELQQTIGDIERASGKVGAVEHLRRVNDIREAAMSDDPLVSQQARSKLRQAFSAIINSVRIERTNDGEKVFVIAFLGGVLGVRIDTQGQVIDSVSHALGKPLWQHLPADQQALAEPLIRRIKEHLIFPRKSGRG</sequence>
<feature type="domain" description="Resolvase/invertase-type recombinase catalytic" evidence="4">
    <location>
        <begin position="4"/>
        <end position="166"/>
    </location>
</feature>
<dbReference type="SUPFAM" id="SSF53041">
    <property type="entry name" value="Resolvase-like"/>
    <property type="match status" value="1"/>
</dbReference>
<keyword evidence="2" id="KW-0233">DNA recombination</keyword>
<comment type="caution">
    <text evidence="5">The sequence shown here is derived from an EMBL/GenBank/DDBJ whole genome shotgun (WGS) entry which is preliminary data.</text>
</comment>
<dbReference type="InterPro" id="IPR036162">
    <property type="entry name" value="Resolvase-like_N_sf"/>
</dbReference>
<feature type="coiled-coil region" evidence="3">
    <location>
        <begin position="378"/>
        <end position="444"/>
    </location>
</feature>
<evidence type="ECO:0000259" key="4">
    <source>
        <dbReference type="PROSITE" id="PS51736"/>
    </source>
</evidence>
<dbReference type="InterPro" id="IPR006119">
    <property type="entry name" value="Resolv_N"/>
</dbReference>
<dbReference type="GO" id="GO:0003677">
    <property type="term" value="F:DNA binding"/>
    <property type="evidence" value="ECO:0007669"/>
    <property type="project" value="UniProtKB-KW"/>
</dbReference>
<evidence type="ECO:0000256" key="3">
    <source>
        <dbReference type="SAM" id="Coils"/>
    </source>
</evidence>
<dbReference type="RefSeq" id="WP_304280224.1">
    <property type="nucleotide sequence ID" value="NZ_QFQZ01000057.1"/>
</dbReference>
<dbReference type="PROSITE" id="PS51736">
    <property type="entry name" value="RECOMBINASES_3"/>
    <property type="match status" value="1"/>
</dbReference>
<proteinExistence type="predicted"/>
<evidence type="ECO:0000313" key="5">
    <source>
        <dbReference type="EMBL" id="PZR32610.1"/>
    </source>
</evidence>
<evidence type="ECO:0000256" key="1">
    <source>
        <dbReference type="ARBA" id="ARBA00023125"/>
    </source>
</evidence>
<dbReference type="InterPro" id="IPR050639">
    <property type="entry name" value="SSR_resolvase"/>
</dbReference>
<dbReference type="AlphaFoldDB" id="A0A2W5UY79"/>